<gene>
    <name evidence="3" type="ORF">CEP51_005171</name>
</gene>
<feature type="domain" description="C2H2-type" evidence="2">
    <location>
        <begin position="98"/>
        <end position="128"/>
    </location>
</feature>
<evidence type="ECO:0000259" key="2">
    <source>
        <dbReference type="PROSITE" id="PS50157"/>
    </source>
</evidence>
<dbReference type="AlphaFoldDB" id="A0A428RY88"/>
<comment type="caution">
    <text evidence="3">The sequence shown here is derived from an EMBL/GenBank/DDBJ whole genome shotgun (WGS) entry which is preliminary data.</text>
</comment>
<dbReference type="PROSITE" id="PS50157">
    <property type="entry name" value="ZINC_FINGER_C2H2_2"/>
    <property type="match status" value="1"/>
</dbReference>
<keyword evidence="1" id="KW-0863">Zinc-finger</keyword>
<organism evidence="3 4">
    <name type="scientific">Fusarium floridanum</name>
    <dbReference type="NCBI Taxonomy" id="1325733"/>
    <lineage>
        <taxon>Eukaryota</taxon>
        <taxon>Fungi</taxon>
        <taxon>Dikarya</taxon>
        <taxon>Ascomycota</taxon>
        <taxon>Pezizomycotina</taxon>
        <taxon>Sordariomycetes</taxon>
        <taxon>Hypocreomycetidae</taxon>
        <taxon>Hypocreales</taxon>
        <taxon>Nectriaceae</taxon>
        <taxon>Fusarium</taxon>
        <taxon>Fusarium solani species complex</taxon>
    </lineage>
</organism>
<evidence type="ECO:0000256" key="1">
    <source>
        <dbReference type="PROSITE-ProRule" id="PRU00042"/>
    </source>
</evidence>
<keyword evidence="1" id="KW-0862">Zinc</keyword>
<protein>
    <recommendedName>
        <fullName evidence="2">C2H2-type domain-containing protein</fullName>
    </recommendedName>
</protein>
<evidence type="ECO:0000313" key="4">
    <source>
        <dbReference type="Proteomes" id="UP000287972"/>
    </source>
</evidence>
<dbReference type="GO" id="GO:0008270">
    <property type="term" value="F:zinc ion binding"/>
    <property type="evidence" value="ECO:0007669"/>
    <property type="project" value="UniProtKB-KW"/>
</dbReference>
<proteinExistence type="predicted"/>
<name>A0A428RY88_9HYPO</name>
<keyword evidence="1" id="KW-0479">Metal-binding</keyword>
<dbReference type="Gene3D" id="3.30.160.60">
    <property type="entry name" value="Classic Zinc Finger"/>
    <property type="match status" value="1"/>
</dbReference>
<dbReference type="PROSITE" id="PS00028">
    <property type="entry name" value="ZINC_FINGER_C2H2_1"/>
    <property type="match status" value="1"/>
</dbReference>
<sequence>MDTSNVNDKFEEKRAFKNILIHFMDLPVTPPVVSYWGREQNFIGFTRSECGWAETPLSISDIRTIQTVPDIRNIQNNSPLVEGVPQHHQRYDTRDHMHMCLYPNCAKKFGTRTNLEWHTKERHQKNKRFHCTVSGCEYSRQGGMGFHRKEHWKRHMSKMHNVEGQHLPDPAEIDVEMGGM</sequence>
<accession>A0A428RY88</accession>
<dbReference type="SMART" id="SM00355">
    <property type="entry name" value="ZnF_C2H2"/>
    <property type="match status" value="2"/>
</dbReference>
<evidence type="ECO:0000313" key="3">
    <source>
        <dbReference type="EMBL" id="RSL82445.1"/>
    </source>
</evidence>
<reference evidence="3 4" key="1">
    <citation type="submission" date="2017-06" db="EMBL/GenBank/DDBJ databases">
        <title>Comparative genomic analysis of Ambrosia Fusariam Clade fungi.</title>
        <authorList>
            <person name="Stajich J.E."/>
            <person name="Carrillo J."/>
            <person name="Kijimoto T."/>
            <person name="Eskalen A."/>
            <person name="O'Donnell K."/>
            <person name="Kasson M."/>
        </authorList>
    </citation>
    <scope>NUCLEOTIDE SEQUENCE [LARGE SCALE GENOMIC DNA]</scope>
    <source>
        <strain evidence="3 4">NRRL62606</strain>
    </source>
</reference>
<keyword evidence="4" id="KW-1185">Reference proteome</keyword>
<dbReference type="SUPFAM" id="SSF57667">
    <property type="entry name" value="beta-beta-alpha zinc fingers"/>
    <property type="match status" value="1"/>
</dbReference>
<dbReference type="Proteomes" id="UP000287972">
    <property type="component" value="Unassembled WGS sequence"/>
</dbReference>
<dbReference type="InterPro" id="IPR036236">
    <property type="entry name" value="Znf_C2H2_sf"/>
</dbReference>
<dbReference type="EMBL" id="NKCL01000101">
    <property type="protein sequence ID" value="RSL82445.1"/>
    <property type="molecule type" value="Genomic_DNA"/>
</dbReference>
<dbReference type="InterPro" id="IPR013087">
    <property type="entry name" value="Znf_C2H2_type"/>
</dbReference>